<keyword evidence="2" id="KW-1185">Reference proteome</keyword>
<name>A0ACA9PG91_9GLOM</name>
<accession>A0ACA9PG91</accession>
<gene>
    <name evidence="1" type="ORF">SPELUC_LOCUS11658</name>
</gene>
<organism evidence="1 2">
    <name type="scientific">Cetraspora pellucida</name>
    <dbReference type="NCBI Taxonomy" id="1433469"/>
    <lineage>
        <taxon>Eukaryota</taxon>
        <taxon>Fungi</taxon>
        <taxon>Fungi incertae sedis</taxon>
        <taxon>Mucoromycota</taxon>
        <taxon>Glomeromycotina</taxon>
        <taxon>Glomeromycetes</taxon>
        <taxon>Diversisporales</taxon>
        <taxon>Gigasporaceae</taxon>
        <taxon>Cetraspora</taxon>
    </lineage>
</organism>
<evidence type="ECO:0000313" key="2">
    <source>
        <dbReference type="Proteomes" id="UP000789366"/>
    </source>
</evidence>
<sequence>MYGVFSKCLEKMNQKFNNYLIFALFKITSCIALPQSTATTRCGAGFDGITCANNPDGTCCSQYGYCGYSEEYCSPLQNCQSGCWSLSTTYTYVIKPTASAVAATSAATAVNTTNNTGGNNSDLLYKILVPVALVFVILLSFLFVLYKLRKRDRERDD</sequence>
<feature type="non-terminal residue" evidence="1">
    <location>
        <position position="157"/>
    </location>
</feature>
<reference evidence="1" key="1">
    <citation type="submission" date="2021-06" db="EMBL/GenBank/DDBJ databases">
        <authorList>
            <person name="Kallberg Y."/>
            <person name="Tangrot J."/>
            <person name="Rosling A."/>
        </authorList>
    </citation>
    <scope>NUCLEOTIDE SEQUENCE</scope>
    <source>
        <strain evidence="1">28 12/20/2015</strain>
    </source>
</reference>
<protein>
    <submittedName>
        <fullName evidence="1">6638_t:CDS:1</fullName>
    </submittedName>
</protein>
<comment type="caution">
    <text evidence="1">The sequence shown here is derived from an EMBL/GenBank/DDBJ whole genome shotgun (WGS) entry which is preliminary data.</text>
</comment>
<dbReference type="EMBL" id="CAJVPW010025305">
    <property type="protein sequence ID" value="CAG8708238.1"/>
    <property type="molecule type" value="Genomic_DNA"/>
</dbReference>
<evidence type="ECO:0000313" key="1">
    <source>
        <dbReference type="EMBL" id="CAG8708238.1"/>
    </source>
</evidence>
<dbReference type="Proteomes" id="UP000789366">
    <property type="component" value="Unassembled WGS sequence"/>
</dbReference>
<proteinExistence type="predicted"/>